<name>A0A1M4ZEI6_9FIRM</name>
<feature type="domain" description="HD-GYP" evidence="1">
    <location>
        <begin position="1"/>
        <end position="189"/>
    </location>
</feature>
<dbReference type="SMART" id="SM00471">
    <property type="entry name" value="HDc"/>
    <property type="match status" value="1"/>
</dbReference>
<dbReference type="Proteomes" id="UP000184148">
    <property type="component" value="Unassembled WGS sequence"/>
</dbReference>
<dbReference type="InterPro" id="IPR037522">
    <property type="entry name" value="HD_GYP_dom"/>
</dbReference>
<organism evidence="2 3">
    <name type="scientific">Desulforamulus putei DSM 12395</name>
    <dbReference type="NCBI Taxonomy" id="1121429"/>
    <lineage>
        <taxon>Bacteria</taxon>
        <taxon>Bacillati</taxon>
        <taxon>Bacillota</taxon>
        <taxon>Clostridia</taxon>
        <taxon>Eubacteriales</taxon>
        <taxon>Peptococcaceae</taxon>
        <taxon>Desulforamulus</taxon>
    </lineage>
</organism>
<protein>
    <submittedName>
        <fullName evidence="2">HD domain-containing protein</fullName>
    </submittedName>
</protein>
<dbReference type="STRING" id="1121429.SAMN02745133_01973"/>
<dbReference type="SUPFAM" id="SSF109604">
    <property type="entry name" value="HD-domain/PDEase-like"/>
    <property type="match status" value="1"/>
</dbReference>
<dbReference type="Pfam" id="PF13487">
    <property type="entry name" value="HD_5"/>
    <property type="match status" value="1"/>
</dbReference>
<dbReference type="PANTHER" id="PTHR43155">
    <property type="entry name" value="CYCLIC DI-GMP PHOSPHODIESTERASE PA4108-RELATED"/>
    <property type="match status" value="1"/>
</dbReference>
<dbReference type="RefSeq" id="WP_238457012.1">
    <property type="nucleotide sequence ID" value="NZ_FQUY01000013.1"/>
</dbReference>
<evidence type="ECO:0000259" key="1">
    <source>
        <dbReference type="PROSITE" id="PS51832"/>
    </source>
</evidence>
<dbReference type="EMBL" id="FQUY01000013">
    <property type="protein sequence ID" value="SHF16365.1"/>
    <property type="molecule type" value="Genomic_DNA"/>
</dbReference>
<dbReference type="CDD" id="cd00077">
    <property type="entry name" value="HDc"/>
    <property type="match status" value="1"/>
</dbReference>
<proteinExistence type="predicted"/>
<keyword evidence="3" id="KW-1185">Reference proteome</keyword>
<evidence type="ECO:0000313" key="3">
    <source>
        <dbReference type="Proteomes" id="UP000184148"/>
    </source>
</evidence>
<dbReference type="Gene3D" id="1.10.3210.10">
    <property type="entry name" value="Hypothetical protein af1432"/>
    <property type="match status" value="1"/>
</dbReference>
<dbReference type="PROSITE" id="PS51832">
    <property type="entry name" value="HD_GYP"/>
    <property type="match status" value="1"/>
</dbReference>
<reference evidence="3" key="1">
    <citation type="submission" date="2016-11" db="EMBL/GenBank/DDBJ databases">
        <authorList>
            <person name="Varghese N."/>
            <person name="Submissions S."/>
        </authorList>
    </citation>
    <scope>NUCLEOTIDE SEQUENCE [LARGE SCALE GENOMIC DNA]</scope>
    <source>
        <strain evidence="3">DSM 12395</strain>
    </source>
</reference>
<evidence type="ECO:0000313" key="2">
    <source>
        <dbReference type="EMBL" id="SHF16365.1"/>
    </source>
</evidence>
<dbReference type="AlphaFoldDB" id="A0A1M4ZEI6"/>
<accession>A0A1M4ZEI6</accession>
<dbReference type="PANTHER" id="PTHR43155:SF2">
    <property type="entry name" value="CYCLIC DI-GMP PHOSPHODIESTERASE PA4108"/>
    <property type="match status" value="1"/>
</dbReference>
<gene>
    <name evidence="2" type="ORF">SAMN02745133_01973</name>
</gene>
<sequence length="193" mass="21951">MKDLYWAEEKMKPIPVLLQHSFQMMELAVKTAVAMSFDRKTVTSIGTAAFLHDLGKTTWPEELFWRTPILPHEWNIIKTHPLQSEKIILENWPDVPRDILRLVCQHHERPGGRGYPHGIYDPPLDVLVLAACDVYTAMVAKRDYRTAKAFTPEVALAEIARFAPEQVVDALARVAQISKPEGEKLKGVKILCK</sequence>
<dbReference type="InterPro" id="IPR003607">
    <property type="entry name" value="HD/PDEase_dom"/>
</dbReference>